<evidence type="ECO:0000259" key="4">
    <source>
        <dbReference type="Pfam" id="PF00891"/>
    </source>
</evidence>
<keyword evidence="1" id="KW-0489">Methyltransferase</keyword>
<dbReference type="GO" id="GO:0008171">
    <property type="term" value="F:O-methyltransferase activity"/>
    <property type="evidence" value="ECO:0007669"/>
    <property type="project" value="InterPro"/>
</dbReference>
<dbReference type="PANTHER" id="PTHR43712">
    <property type="entry name" value="PUTATIVE (AFU_ORTHOLOGUE AFUA_4G14580)-RELATED"/>
    <property type="match status" value="1"/>
</dbReference>
<evidence type="ECO:0000256" key="3">
    <source>
        <dbReference type="ARBA" id="ARBA00022691"/>
    </source>
</evidence>
<proteinExistence type="predicted"/>
<comment type="caution">
    <text evidence="5">The sequence shown here is derived from an EMBL/GenBank/DDBJ whole genome shotgun (WGS) entry which is preliminary data.</text>
</comment>
<dbReference type="GO" id="GO:0044550">
    <property type="term" value="P:secondary metabolite biosynthetic process"/>
    <property type="evidence" value="ECO:0007669"/>
    <property type="project" value="UniProtKB-ARBA"/>
</dbReference>
<name>A0A4S3JXS0_9EURO</name>
<dbReference type="PROSITE" id="PS51683">
    <property type="entry name" value="SAM_OMT_II"/>
    <property type="match status" value="1"/>
</dbReference>
<dbReference type="InterPro" id="IPR016461">
    <property type="entry name" value="COMT-like"/>
</dbReference>
<dbReference type="Proteomes" id="UP000308092">
    <property type="component" value="Unassembled WGS sequence"/>
</dbReference>
<accession>A0A4S3JXS0</accession>
<dbReference type="Pfam" id="PF00891">
    <property type="entry name" value="Methyltransf_2"/>
    <property type="match status" value="1"/>
</dbReference>
<feature type="domain" description="O-methyltransferase C-terminal" evidence="4">
    <location>
        <begin position="78"/>
        <end position="264"/>
    </location>
</feature>
<evidence type="ECO:0000313" key="6">
    <source>
        <dbReference type="Proteomes" id="UP000308092"/>
    </source>
</evidence>
<dbReference type="AlphaFoldDB" id="A0A4S3JXS0"/>
<evidence type="ECO:0000256" key="2">
    <source>
        <dbReference type="ARBA" id="ARBA00022679"/>
    </source>
</evidence>
<keyword evidence="2" id="KW-0808">Transferase</keyword>
<dbReference type="SUPFAM" id="SSF53335">
    <property type="entry name" value="S-adenosyl-L-methionine-dependent methyltransferases"/>
    <property type="match status" value="1"/>
</dbReference>
<dbReference type="Gene3D" id="3.40.50.150">
    <property type="entry name" value="Vaccinia Virus protein VP39"/>
    <property type="match status" value="1"/>
</dbReference>
<dbReference type="GO" id="GO:0032259">
    <property type="term" value="P:methylation"/>
    <property type="evidence" value="ECO:0007669"/>
    <property type="project" value="UniProtKB-KW"/>
</dbReference>
<protein>
    <recommendedName>
        <fullName evidence="4">O-methyltransferase C-terminal domain-containing protein</fullName>
    </recommendedName>
</protein>
<evidence type="ECO:0000256" key="1">
    <source>
        <dbReference type="ARBA" id="ARBA00022603"/>
    </source>
</evidence>
<dbReference type="InterPro" id="IPR001077">
    <property type="entry name" value="COMT_C"/>
</dbReference>
<gene>
    <name evidence="5" type="ORF">EYZ11_000240</name>
</gene>
<organism evidence="5 6">
    <name type="scientific">Aspergillus tanneri</name>
    <dbReference type="NCBI Taxonomy" id="1220188"/>
    <lineage>
        <taxon>Eukaryota</taxon>
        <taxon>Fungi</taxon>
        <taxon>Dikarya</taxon>
        <taxon>Ascomycota</taxon>
        <taxon>Pezizomycotina</taxon>
        <taxon>Eurotiomycetes</taxon>
        <taxon>Eurotiomycetidae</taxon>
        <taxon>Eurotiales</taxon>
        <taxon>Aspergillaceae</taxon>
        <taxon>Aspergillus</taxon>
        <taxon>Aspergillus subgen. Circumdati</taxon>
    </lineage>
</organism>
<dbReference type="InterPro" id="IPR029063">
    <property type="entry name" value="SAM-dependent_MTases_sf"/>
</dbReference>
<evidence type="ECO:0000313" key="5">
    <source>
        <dbReference type="EMBL" id="THD00347.1"/>
    </source>
</evidence>
<keyword evidence="6" id="KW-1185">Reference proteome</keyword>
<dbReference type="VEuPathDB" id="FungiDB:EYZ11_000240"/>
<dbReference type="PANTHER" id="PTHR43712:SF1">
    <property type="entry name" value="HYPOTHETICAL O-METHYLTRANSFERASE (EUROFUNG)-RELATED"/>
    <property type="match status" value="1"/>
</dbReference>
<keyword evidence="3" id="KW-0949">S-adenosyl-L-methionine</keyword>
<reference evidence="5 6" key="1">
    <citation type="submission" date="2019-03" db="EMBL/GenBank/DDBJ databases">
        <title>The genome sequence of a newly discovered highly antifungal drug resistant Aspergillus species, Aspergillus tanneri NIH 1004.</title>
        <authorList>
            <person name="Mounaud S."/>
            <person name="Singh I."/>
            <person name="Joardar V."/>
            <person name="Pakala S."/>
            <person name="Pakala S."/>
            <person name="Venepally P."/>
            <person name="Hoover J."/>
            <person name="Nierman W."/>
            <person name="Chung J."/>
            <person name="Losada L."/>
        </authorList>
    </citation>
    <scope>NUCLEOTIDE SEQUENCE [LARGE SCALE GENOMIC DNA]</scope>
    <source>
        <strain evidence="5 6">NIH1004</strain>
    </source>
</reference>
<dbReference type="EMBL" id="SOSA01000003">
    <property type="protein sequence ID" value="THD00347.1"/>
    <property type="molecule type" value="Genomic_DNA"/>
</dbReference>
<sequence>MRTLVSLGIFTQTGPESYAHSSLSEALRNPKIRAVVRGMAETASVMVSLPEYLSSINFDNPADHRPSLFGFARDTDKTMFEWLESEPEQRRIFLEFQSASSEMSDFRLRPLLQSLLTQGDSNAEVAFVDVGGGQGETLREVSNAVQPRGRVILQDLPKVIEDLGTDGGVEVMVYNFLEPQPVKGAAIYFFRHIFHNWPDTVSQQILRNTMSAMGPASRIIIVDEVMPNLHAPLYISYIDISMMAFGGLERTEIHWRQLLETTGLRIGKMEPLDPSSSSSDFIIELSL</sequence>